<evidence type="ECO:0000256" key="3">
    <source>
        <dbReference type="ARBA" id="ARBA00023125"/>
    </source>
</evidence>
<evidence type="ECO:0000313" key="5">
    <source>
        <dbReference type="EMBL" id="PDP58548.1"/>
    </source>
</evidence>
<keyword evidence="2" id="KW-0680">Restriction system</keyword>
<accession>A0A2A6EBT2</accession>
<dbReference type="Proteomes" id="UP000219058">
    <property type="component" value="Unassembled WGS sequence"/>
</dbReference>
<dbReference type="RefSeq" id="WP_097551116.1">
    <property type="nucleotide sequence ID" value="NZ_NSLY01000041.1"/>
</dbReference>
<dbReference type="InterPro" id="IPR000055">
    <property type="entry name" value="Restrct_endonuc_typeI_TRD"/>
</dbReference>
<dbReference type="Gene3D" id="1.10.287.1120">
    <property type="entry name" value="Bipartite methylase S protein"/>
    <property type="match status" value="1"/>
</dbReference>
<dbReference type="PANTHER" id="PTHR30408:SF12">
    <property type="entry name" value="TYPE I RESTRICTION ENZYME MJAVIII SPECIFICITY SUBUNIT"/>
    <property type="match status" value="1"/>
</dbReference>
<gene>
    <name evidence="5" type="ORF">CLI71_11180</name>
</gene>
<keyword evidence="5" id="KW-0540">Nuclease</keyword>
<evidence type="ECO:0000256" key="1">
    <source>
        <dbReference type="ARBA" id="ARBA00010923"/>
    </source>
</evidence>
<evidence type="ECO:0000313" key="6">
    <source>
        <dbReference type="Proteomes" id="UP000219058"/>
    </source>
</evidence>
<dbReference type="SUPFAM" id="SSF116734">
    <property type="entry name" value="DNA methylase specificity domain"/>
    <property type="match status" value="2"/>
</dbReference>
<dbReference type="GO" id="GO:0009307">
    <property type="term" value="P:DNA restriction-modification system"/>
    <property type="evidence" value="ECO:0007669"/>
    <property type="project" value="UniProtKB-KW"/>
</dbReference>
<name>A0A2A6EBT2_PREIN</name>
<dbReference type="InterPro" id="IPR044946">
    <property type="entry name" value="Restrct_endonuc_typeI_TRD_sf"/>
</dbReference>
<evidence type="ECO:0000259" key="4">
    <source>
        <dbReference type="Pfam" id="PF01420"/>
    </source>
</evidence>
<keyword evidence="5" id="KW-0378">Hydrolase</keyword>
<dbReference type="GO" id="GO:0003677">
    <property type="term" value="F:DNA binding"/>
    <property type="evidence" value="ECO:0007669"/>
    <property type="project" value="UniProtKB-KW"/>
</dbReference>
<evidence type="ECO:0000256" key="2">
    <source>
        <dbReference type="ARBA" id="ARBA00022747"/>
    </source>
</evidence>
<dbReference type="GO" id="GO:0004519">
    <property type="term" value="F:endonuclease activity"/>
    <property type="evidence" value="ECO:0007669"/>
    <property type="project" value="UniProtKB-KW"/>
</dbReference>
<protein>
    <submittedName>
        <fullName evidence="5">Restriction endonuclease</fullName>
    </submittedName>
</protein>
<dbReference type="PANTHER" id="PTHR30408">
    <property type="entry name" value="TYPE-1 RESTRICTION ENZYME ECOKI SPECIFICITY PROTEIN"/>
    <property type="match status" value="1"/>
</dbReference>
<comment type="caution">
    <text evidence="5">The sequence shown here is derived from an EMBL/GenBank/DDBJ whole genome shotgun (WGS) entry which is preliminary data.</text>
</comment>
<dbReference type="EMBL" id="NSLY01000041">
    <property type="protein sequence ID" value="PDP58548.1"/>
    <property type="molecule type" value="Genomic_DNA"/>
</dbReference>
<organism evidence="5 6">
    <name type="scientific">Prevotella intermedia</name>
    <dbReference type="NCBI Taxonomy" id="28131"/>
    <lineage>
        <taxon>Bacteria</taxon>
        <taxon>Pseudomonadati</taxon>
        <taxon>Bacteroidota</taxon>
        <taxon>Bacteroidia</taxon>
        <taxon>Bacteroidales</taxon>
        <taxon>Prevotellaceae</taxon>
        <taxon>Prevotella</taxon>
    </lineage>
</organism>
<keyword evidence="3" id="KW-0238">DNA-binding</keyword>
<dbReference type="REBASE" id="242263">
    <property type="entry name" value="S1.Pin2834ORF11205P"/>
</dbReference>
<feature type="domain" description="Type I restriction modification DNA specificity" evidence="4">
    <location>
        <begin position="82"/>
        <end position="214"/>
    </location>
</feature>
<dbReference type="Pfam" id="PF01420">
    <property type="entry name" value="Methylase_S"/>
    <property type="match status" value="1"/>
</dbReference>
<dbReference type="InterPro" id="IPR052021">
    <property type="entry name" value="Type-I_RS_S_subunit"/>
</dbReference>
<keyword evidence="5" id="KW-0255">Endonuclease</keyword>
<reference evidence="5 6" key="1">
    <citation type="submission" date="2017-09" db="EMBL/GenBank/DDBJ databases">
        <title>Phase variable restriction modification systems are present in the genome sequences of periodontal pathogens Prevotella intermedia, Tannerella forsythia and Porphyromonas gingivalis.</title>
        <authorList>
            <person name="Haigh R.D."/>
            <person name="Crawford L."/>
            <person name="Ralph J."/>
            <person name="Wanford J."/>
            <person name="Vartoukian S.R."/>
            <person name="Hijazib K."/>
            <person name="Wade W."/>
            <person name="Oggioni M.R."/>
        </authorList>
    </citation>
    <scope>NUCLEOTIDE SEQUENCE [LARGE SCALE GENOMIC DNA]</scope>
    <source>
        <strain evidence="5 6">WW2834</strain>
    </source>
</reference>
<dbReference type="AlphaFoldDB" id="A0A2A6EBT2"/>
<comment type="similarity">
    <text evidence="1">Belongs to the type-I restriction system S methylase family.</text>
</comment>
<dbReference type="Gene3D" id="3.90.220.20">
    <property type="entry name" value="DNA methylase specificity domains"/>
    <property type="match status" value="2"/>
</dbReference>
<sequence>MSAAECEEFRPNGNVPNLRFKEFEGEWEKCRVSDLLDFYSTNSLSWDKLEYGTNAIQNLHYGLIHVGLPTMVDLDNDKLPNIVSGNTPKNYELCQEGDIAFADASEDTNEVAKAVEFYNLNGKDVICGLHTIHGRDNQHKTIVGYKGYAFSSTAFHNQIRRIAQGTKIYSISSKNFSECYVGIPSKEEQAKIASLLRLLDKRIVTQNKIIEDLKKLRSAIIEREYTFKVQTHSHIGDFIEQNSNRNKDNIIQNVLSVSNRQGFIRQREQFEDRSIASDDTSNYKIVARNDFAFNPARINVGSIACLTTFEKGIVSPMYICFHTKNSILPEYLSFYFETKQFFSEIQKRLEGSVRQCLSYEGLCNIPLFPPVIEDQRRIGKRLFTLVQKFNLEMTFLEMLQKQKTYLLRQMFI</sequence>
<proteinExistence type="inferred from homology"/>